<sequence>MWEISSGYSPFKNLNDTTIYAAIVNNKAYKFNSNQDLIIAITCYKTREISIADTPEDYEKLYKKCWKQKPEQRPIIKEVLKRFFKMGFGKNINDDEIANNESLC</sequence>
<dbReference type="AlphaFoldDB" id="A0A9W4SV10"/>
<proteinExistence type="predicted"/>
<accession>A0A9W4SV10</accession>
<keyword evidence="2" id="KW-1185">Reference proteome</keyword>
<comment type="caution">
    <text evidence="1">The sequence shown here is derived from an EMBL/GenBank/DDBJ whole genome shotgun (WGS) entry which is preliminary data.</text>
</comment>
<evidence type="ECO:0000313" key="2">
    <source>
        <dbReference type="Proteomes" id="UP001153678"/>
    </source>
</evidence>
<protein>
    <submittedName>
        <fullName evidence="1">13068_t:CDS:1</fullName>
    </submittedName>
</protein>
<dbReference type="Proteomes" id="UP001153678">
    <property type="component" value="Unassembled WGS sequence"/>
</dbReference>
<organism evidence="1 2">
    <name type="scientific">Funneliformis geosporum</name>
    <dbReference type="NCBI Taxonomy" id="1117311"/>
    <lineage>
        <taxon>Eukaryota</taxon>
        <taxon>Fungi</taxon>
        <taxon>Fungi incertae sedis</taxon>
        <taxon>Mucoromycota</taxon>
        <taxon>Glomeromycotina</taxon>
        <taxon>Glomeromycetes</taxon>
        <taxon>Glomerales</taxon>
        <taxon>Glomeraceae</taxon>
        <taxon>Funneliformis</taxon>
    </lineage>
</organism>
<gene>
    <name evidence="1" type="ORF">FWILDA_LOCUS10650</name>
</gene>
<reference evidence="1" key="1">
    <citation type="submission" date="2022-08" db="EMBL/GenBank/DDBJ databases">
        <authorList>
            <person name="Kallberg Y."/>
            <person name="Tangrot J."/>
            <person name="Rosling A."/>
        </authorList>
    </citation>
    <scope>NUCLEOTIDE SEQUENCE</scope>
    <source>
        <strain evidence="1">Wild A</strain>
    </source>
</reference>
<dbReference type="InterPro" id="IPR011009">
    <property type="entry name" value="Kinase-like_dom_sf"/>
</dbReference>
<dbReference type="Gene3D" id="1.10.510.10">
    <property type="entry name" value="Transferase(Phosphotransferase) domain 1"/>
    <property type="match status" value="1"/>
</dbReference>
<dbReference type="EMBL" id="CAMKVN010002775">
    <property type="protein sequence ID" value="CAI2182578.1"/>
    <property type="molecule type" value="Genomic_DNA"/>
</dbReference>
<dbReference type="SUPFAM" id="SSF56112">
    <property type="entry name" value="Protein kinase-like (PK-like)"/>
    <property type="match status" value="1"/>
</dbReference>
<name>A0A9W4SV10_9GLOM</name>
<evidence type="ECO:0000313" key="1">
    <source>
        <dbReference type="EMBL" id="CAI2182578.1"/>
    </source>
</evidence>
<dbReference type="OrthoDB" id="2353542at2759"/>